<accession>A0A9P9EEI7</accession>
<reference evidence="1" key="1">
    <citation type="journal article" date="2021" name="Nat. Commun.">
        <title>Genetic determinants of endophytism in the Arabidopsis root mycobiome.</title>
        <authorList>
            <person name="Mesny F."/>
            <person name="Miyauchi S."/>
            <person name="Thiergart T."/>
            <person name="Pickel B."/>
            <person name="Atanasova L."/>
            <person name="Karlsson M."/>
            <person name="Huettel B."/>
            <person name="Barry K.W."/>
            <person name="Haridas S."/>
            <person name="Chen C."/>
            <person name="Bauer D."/>
            <person name="Andreopoulos W."/>
            <person name="Pangilinan J."/>
            <person name="LaButti K."/>
            <person name="Riley R."/>
            <person name="Lipzen A."/>
            <person name="Clum A."/>
            <person name="Drula E."/>
            <person name="Henrissat B."/>
            <person name="Kohler A."/>
            <person name="Grigoriev I.V."/>
            <person name="Martin F.M."/>
            <person name="Hacquard S."/>
        </authorList>
    </citation>
    <scope>NUCLEOTIDE SEQUENCE</scope>
    <source>
        <strain evidence="1">MPI-CAGE-CH-0243</strain>
    </source>
</reference>
<dbReference type="EMBL" id="JAGMWT010000002">
    <property type="protein sequence ID" value="KAH7135681.1"/>
    <property type="molecule type" value="Genomic_DNA"/>
</dbReference>
<evidence type="ECO:0000313" key="2">
    <source>
        <dbReference type="Proteomes" id="UP000700596"/>
    </source>
</evidence>
<organism evidence="1 2">
    <name type="scientific">Dendryphion nanum</name>
    <dbReference type="NCBI Taxonomy" id="256645"/>
    <lineage>
        <taxon>Eukaryota</taxon>
        <taxon>Fungi</taxon>
        <taxon>Dikarya</taxon>
        <taxon>Ascomycota</taxon>
        <taxon>Pezizomycotina</taxon>
        <taxon>Dothideomycetes</taxon>
        <taxon>Pleosporomycetidae</taxon>
        <taxon>Pleosporales</taxon>
        <taxon>Torulaceae</taxon>
        <taxon>Dendryphion</taxon>
    </lineage>
</organism>
<sequence length="201" mass="21705">MSRSGSRDHCSEPTPHWTLRGGHIASSGFCYSISYNNRLVGSLPWVSRSSAGACVVVQACLSNPPMCRSQNRSRRLLHSAIGPVFLNRLRGHAKPASAPRPQRLARFDFESGSSWAGSGHRDGPWSESAQYWWCGVLASLAKLLQESYPLEWDCLVLHDSTQLASGLAGLLHQELALMLAASAAAPDAPDAADAPEMQRPG</sequence>
<dbReference type="Proteomes" id="UP000700596">
    <property type="component" value="Unassembled WGS sequence"/>
</dbReference>
<proteinExistence type="predicted"/>
<name>A0A9P9EEI7_9PLEO</name>
<keyword evidence="2" id="KW-1185">Reference proteome</keyword>
<dbReference type="AlphaFoldDB" id="A0A9P9EEI7"/>
<gene>
    <name evidence="1" type="ORF">B0J11DRAFT_166675</name>
</gene>
<protein>
    <submittedName>
        <fullName evidence="1">Uncharacterized protein</fullName>
    </submittedName>
</protein>
<comment type="caution">
    <text evidence="1">The sequence shown here is derived from an EMBL/GenBank/DDBJ whole genome shotgun (WGS) entry which is preliminary data.</text>
</comment>
<evidence type="ECO:0000313" key="1">
    <source>
        <dbReference type="EMBL" id="KAH7135681.1"/>
    </source>
</evidence>